<dbReference type="SUPFAM" id="SSF117281">
    <property type="entry name" value="Kelch motif"/>
    <property type="match status" value="1"/>
</dbReference>
<dbReference type="EMBL" id="JAFEMO010000012">
    <property type="protein sequence ID" value="KAH7554236.1"/>
    <property type="molecule type" value="Genomic_DNA"/>
</dbReference>
<name>A0ABQ8HCK7_9ROSI</name>
<reference evidence="2 3" key="1">
    <citation type="submission" date="2021-02" db="EMBL/GenBank/DDBJ databases">
        <title>Plant Genome Project.</title>
        <authorList>
            <person name="Zhang R.-G."/>
        </authorList>
    </citation>
    <scope>NUCLEOTIDE SEQUENCE [LARGE SCALE GENOMIC DNA]</scope>
    <source>
        <tissue evidence="2">Leaves</tissue>
    </source>
</reference>
<dbReference type="SMART" id="SM00256">
    <property type="entry name" value="FBOX"/>
    <property type="match status" value="1"/>
</dbReference>
<sequence length="344" mass="38404">MVEFPELIPGLPEEIALECLTRLHSTTHPVAARVCKRWRQLLQSTHFYIHRKQTGYTLKAACLVQALPLHSGSDAVKPVASSRYGVTVFDPLSRTWNRIDPVPKYPTGLPLFCRVSSSQGKLVVMGGWDPVSYSPVSDVFLYDFTTQSWSQGKHMPENRSFFAAGELNGRVIIAGGHDDSKNALNTAWEYDVSKDEWTELPRMSQERDECEGVVIGSDFWVVSGYKTESQGSFEGSAESYKVGRAEWKRVEEAWRVSQCPRSCLGVAEDSKLFSWTESESEPVPGVQVGTCRVQLGESTFVSGSAYQGGPQEFYLKEGQTGKFNKLDVPDEFRLFIQSGCCVEI</sequence>
<dbReference type="InterPro" id="IPR015915">
    <property type="entry name" value="Kelch-typ_b-propeller"/>
</dbReference>
<feature type="domain" description="F-box" evidence="1">
    <location>
        <begin position="5"/>
        <end position="51"/>
    </location>
</feature>
<gene>
    <name evidence="2" type="ORF">JRO89_XS12G0139500</name>
</gene>
<keyword evidence="3" id="KW-1185">Reference proteome</keyword>
<dbReference type="InterPro" id="IPR001810">
    <property type="entry name" value="F-box_dom"/>
</dbReference>
<dbReference type="InterPro" id="IPR036047">
    <property type="entry name" value="F-box-like_dom_sf"/>
</dbReference>
<dbReference type="Gene3D" id="2.120.10.80">
    <property type="entry name" value="Kelch-type beta propeller"/>
    <property type="match status" value="1"/>
</dbReference>
<dbReference type="SUPFAM" id="SSF81383">
    <property type="entry name" value="F-box domain"/>
    <property type="match status" value="1"/>
</dbReference>
<evidence type="ECO:0000313" key="2">
    <source>
        <dbReference type="EMBL" id="KAH7554236.1"/>
    </source>
</evidence>
<dbReference type="PROSITE" id="PS50181">
    <property type="entry name" value="FBOX"/>
    <property type="match status" value="1"/>
</dbReference>
<evidence type="ECO:0000313" key="3">
    <source>
        <dbReference type="Proteomes" id="UP000827721"/>
    </source>
</evidence>
<dbReference type="CDD" id="cd22152">
    <property type="entry name" value="F-box_AtAFR-like"/>
    <property type="match status" value="1"/>
</dbReference>
<accession>A0ABQ8HCK7</accession>
<dbReference type="PANTHER" id="PTHR46407:SF4">
    <property type="entry name" value="F-BOX DOMAIN-CONTAINING PROTEIN"/>
    <property type="match status" value="1"/>
</dbReference>
<dbReference type="PANTHER" id="PTHR46407">
    <property type="entry name" value="OS02G0208700 PROTEIN"/>
    <property type="match status" value="1"/>
</dbReference>
<dbReference type="Proteomes" id="UP000827721">
    <property type="component" value="Unassembled WGS sequence"/>
</dbReference>
<dbReference type="InterPro" id="IPR006652">
    <property type="entry name" value="Kelch_1"/>
</dbReference>
<proteinExistence type="predicted"/>
<dbReference type="Pfam" id="PF24681">
    <property type="entry name" value="Kelch_KLHDC2_KLHL20_DRC7"/>
    <property type="match status" value="1"/>
</dbReference>
<dbReference type="Gene3D" id="1.20.1280.50">
    <property type="match status" value="1"/>
</dbReference>
<organism evidence="2 3">
    <name type="scientific">Xanthoceras sorbifolium</name>
    <dbReference type="NCBI Taxonomy" id="99658"/>
    <lineage>
        <taxon>Eukaryota</taxon>
        <taxon>Viridiplantae</taxon>
        <taxon>Streptophyta</taxon>
        <taxon>Embryophyta</taxon>
        <taxon>Tracheophyta</taxon>
        <taxon>Spermatophyta</taxon>
        <taxon>Magnoliopsida</taxon>
        <taxon>eudicotyledons</taxon>
        <taxon>Gunneridae</taxon>
        <taxon>Pentapetalae</taxon>
        <taxon>rosids</taxon>
        <taxon>malvids</taxon>
        <taxon>Sapindales</taxon>
        <taxon>Sapindaceae</taxon>
        <taxon>Xanthoceroideae</taxon>
        <taxon>Xanthoceras</taxon>
    </lineage>
</organism>
<dbReference type="InterPro" id="IPR044595">
    <property type="entry name" value="KMD1-4"/>
</dbReference>
<comment type="caution">
    <text evidence="2">The sequence shown here is derived from an EMBL/GenBank/DDBJ whole genome shotgun (WGS) entry which is preliminary data.</text>
</comment>
<dbReference type="SMART" id="SM00612">
    <property type="entry name" value="Kelch"/>
    <property type="match status" value="2"/>
</dbReference>
<protein>
    <recommendedName>
        <fullName evidence="1">F-box domain-containing protein</fullName>
    </recommendedName>
</protein>
<dbReference type="Pfam" id="PF00646">
    <property type="entry name" value="F-box"/>
    <property type="match status" value="1"/>
</dbReference>
<evidence type="ECO:0000259" key="1">
    <source>
        <dbReference type="PROSITE" id="PS50181"/>
    </source>
</evidence>